<evidence type="ECO:0000256" key="4">
    <source>
        <dbReference type="ARBA" id="ARBA00004614"/>
    </source>
</evidence>
<dbReference type="GO" id="GO:0031966">
    <property type="term" value="C:mitochondrial membrane"/>
    <property type="evidence" value="ECO:0007669"/>
    <property type="project" value="UniProtKB-SubCell"/>
</dbReference>
<evidence type="ECO:0000313" key="23">
    <source>
        <dbReference type="Proteomes" id="UP001220324"/>
    </source>
</evidence>
<evidence type="ECO:0000256" key="6">
    <source>
        <dbReference type="ARBA" id="ARBA00013776"/>
    </source>
</evidence>
<evidence type="ECO:0000256" key="2">
    <source>
        <dbReference type="ARBA" id="ARBA00004358"/>
    </source>
</evidence>
<comment type="similarity">
    <text evidence="5">Belongs to the ATG27 family.</text>
</comment>
<name>A0AAD6CIM6_9EURO</name>
<reference evidence="22 23" key="1">
    <citation type="journal article" date="2023" name="IMA Fungus">
        <title>Comparative genomic study of the Penicillium genus elucidates a diverse pangenome and 15 lateral gene transfer events.</title>
        <authorList>
            <person name="Petersen C."/>
            <person name="Sorensen T."/>
            <person name="Nielsen M.R."/>
            <person name="Sondergaard T.E."/>
            <person name="Sorensen J.L."/>
            <person name="Fitzpatrick D.A."/>
            <person name="Frisvad J.C."/>
            <person name="Nielsen K.L."/>
        </authorList>
    </citation>
    <scope>NUCLEOTIDE SEQUENCE [LARGE SCALE GENOMIC DNA]</scope>
    <source>
        <strain evidence="22 23">IBT 35679</strain>
    </source>
</reference>
<evidence type="ECO:0000256" key="11">
    <source>
        <dbReference type="ARBA" id="ARBA00022989"/>
    </source>
</evidence>
<keyword evidence="12" id="KW-0072">Autophagy</keyword>
<dbReference type="GO" id="GO:0006914">
    <property type="term" value="P:autophagy"/>
    <property type="evidence" value="ECO:0007669"/>
    <property type="project" value="UniProtKB-KW"/>
</dbReference>
<protein>
    <recommendedName>
        <fullName evidence="6">Autophagy-related protein 27</fullName>
    </recommendedName>
</protein>
<keyword evidence="9 20" id="KW-0732">Signal</keyword>
<dbReference type="Pfam" id="PF09451">
    <property type="entry name" value="ATG27"/>
    <property type="match status" value="1"/>
</dbReference>
<evidence type="ECO:0000256" key="17">
    <source>
        <dbReference type="ARBA" id="ARBA00023329"/>
    </source>
</evidence>
<feature type="domain" description="MRH" evidence="21">
    <location>
        <begin position="25"/>
        <end position="226"/>
    </location>
</feature>
<dbReference type="GO" id="GO:0000139">
    <property type="term" value="C:Golgi membrane"/>
    <property type="evidence" value="ECO:0007669"/>
    <property type="project" value="UniProtKB-SubCell"/>
</dbReference>
<proteinExistence type="inferred from homology"/>
<dbReference type="GO" id="GO:0015031">
    <property type="term" value="P:protein transport"/>
    <property type="evidence" value="ECO:0007669"/>
    <property type="project" value="UniProtKB-KW"/>
</dbReference>
<dbReference type="PROSITE" id="PS51914">
    <property type="entry name" value="MRH"/>
    <property type="match status" value="1"/>
</dbReference>
<keyword evidence="17" id="KW-0968">Cytoplasmic vesicle</keyword>
<keyword evidence="11 19" id="KW-1133">Transmembrane helix</keyword>
<dbReference type="InterPro" id="IPR009011">
    <property type="entry name" value="Man6P_isomerase_rcpt-bd_dom_sf"/>
</dbReference>
<evidence type="ECO:0000256" key="9">
    <source>
        <dbReference type="ARBA" id="ARBA00022729"/>
    </source>
</evidence>
<keyword evidence="13" id="KW-0333">Golgi apparatus</keyword>
<feature type="signal peptide" evidence="20">
    <location>
        <begin position="1"/>
        <end position="22"/>
    </location>
</feature>
<evidence type="ECO:0000256" key="1">
    <source>
        <dbReference type="ARBA" id="ARBA00004304"/>
    </source>
</evidence>
<evidence type="ECO:0000313" key="22">
    <source>
        <dbReference type="EMBL" id="KAJ5523823.1"/>
    </source>
</evidence>
<keyword evidence="23" id="KW-1185">Reference proteome</keyword>
<feature type="chain" id="PRO_5042162482" description="Autophagy-related protein 27" evidence="20">
    <location>
        <begin position="23"/>
        <end position="314"/>
    </location>
</feature>
<dbReference type="AlphaFoldDB" id="A0AAD6CIM6"/>
<comment type="subcellular location">
    <subcellularLocation>
        <location evidence="2">Cytoplasmic vesicle membrane</location>
        <topology evidence="2">Single-pass type I membrane protein</topology>
    </subcellularLocation>
    <subcellularLocation>
        <location evidence="4">Golgi apparatus membrane</location>
        <topology evidence="4">Single-pass type I membrane protein</topology>
    </subcellularLocation>
    <subcellularLocation>
        <location evidence="1">Mitochondrion membrane</location>
        <topology evidence="1">Single-pass membrane protein</topology>
    </subcellularLocation>
    <subcellularLocation>
        <location evidence="3">Preautophagosomal structure membrane</location>
        <topology evidence="3">Single-pass type I membrane protein</topology>
    </subcellularLocation>
</comment>
<feature type="region of interest" description="Disordered" evidence="18">
    <location>
        <begin position="180"/>
        <end position="203"/>
    </location>
</feature>
<dbReference type="Gene3D" id="2.70.130.10">
    <property type="entry name" value="Mannose-6-phosphate receptor binding domain"/>
    <property type="match status" value="1"/>
</dbReference>
<evidence type="ECO:0000256" key="5">
    <source>
        <dbReference type="ARBA" id="ARBA00005363"/>
    </source>
</evidence>
<evidence type="ECO:0000256" key="13">
    <source>
        <dbReference type="ARBA" id="ARBA00023034"/>
    </source>
</evidence>
<evidence type="ECO:0000256" key="10">
    <source>
        <dbReference type="ARBA" id="ARBA00022927"/>
    </source>
</evidence>
<dbReference type="InterPro" id="IPR044865">
    <property type="entry name" value="MRH_dom"/>
</dbReference>
<evidence type="ECO:0000256" key="18">
    <source>
        <dbReference type="SAM" id="MobiDB-lite"/>
    </source>
</evidence>
<keyword evidence="7" id="KW-0813">Transport</keyword>
<dbReference type="SUPFAM" id="SSF50911">
    <property type="entry name" value="Mannose 6-phosphate receptor domain"/>
    <property type="match status" value="1"/>
</dbReference>
<dbReference type="GO" id="GO:0034045">
    <property type="term" value="C:phagophore assembly site membrane"/>
    <property type="evidence" value="ECO:0007669"/>
    <property type="project" value="UniProtKB-SubCell"/>
</dbReference>
<evidence type="ECO:0000256" key="19">
    <source>
        <dbReference type="SAM" id="Phobius"/>
    </source>
</evidence>
<keyword evidence="8 19" id="KW-0812">Transmembrane</keyword>
<evidence type="ECO:0000256" key="3">
    <source>
        <dbReference type="ARBA" id="ARBA00004472"/>
    </source>
</evidence>
<dbReference type="PANTHER" id="PTHR15071">
    <property type="entry name" value="MANNOSE-6-PHOSPHATE RECEPTOR FAMILY MEMBER"/>
    <property type="match status" value="1"/>
</dbReference>
<evidence type="ECO:0000256" key="20">
    <source>
        <dbReference type="SAM" id="SignalP"/>
    </source>
</evidence>
<dbReference type="Proteomes" id="UP001220324">
    <property type="component" value="Unassembled WGS sequence"/>
</dbReference>
<evidence type="ECO:0000256" key="14">
    <source>
        <dbReference type="ARBA" id="ARBA00023128"/>
    </source>
</evidence>
<keyword evidence="16" id="KW-1015">Disulfide bond</keyword>
<evidence type="ECO:0000256" key="16">
    <source>
        <dbReference type="ARBA" id="ARBA00023157"/>
    </source>
</evidence>
<organism evidence="22 23">
    <name type="scientific">Penicillium frequentans</name>
    <dbReference type="NCBI Taxonomy" id="3151616"/>
    <lineage>
        <taxon>Eukaryota</taxon>
        <taxon>Fungi</taxon>
        <taxon>Dikarya</taxon>
        <taxon>Ascomycota</taxon>
        <taxon>Pezizomycotina</taxon>
        <taxon>Eurotiomycetes</taxon>
        <taxon>Eurotiomycetidae</taxon>
        <taxon>Eurotiales</taxon>
        <taxon>Aspergillaceae</taxon>
        <taxon>Penicillium</taxon>
    </lineage>
</organism>
<evidence type="ECO:0000259" key="21">
    <source>
        <dbReference type="PROSITE" id="PS51914"/>
    </source>
</evidence>
<evidence type="ECO:0000256" key="12">
    <source>
        <dbReference type="ARBA" id="ARBA00023006"/>
    </source>
</evidence>
<dbReference type="EMBL" id="JAQIZZ010000008">
    <property type="protein sequence ID" value="KAJ5523823.1"/>
    <property type="molecule type" value="Genomic_DNA"/>
</dbReference>
<accession>A0AAD6CIM6</accession>
<keyword evidence="14" id="KW-0496">Mitochondrion</keyword>
<evidence type="ECO:0000256" key="15">
    <source>
        <dbReference type="ARBA" id="ARBA00023136"/>
    </source>
</evidence>
<comment type="caution">
    <text evidence="22">The sequence shown here is derived from an EMBL/GenBank/DDBJ whole genome shotgun (WGS) entry which is preliminary data.</text>
</comment>
<dbReference type="GO" id="GO:0030659">
    <property type="term" value="C:cytoplasmic vesicle membrane"/>
    <property type="evidence" value="ECO:0007669"/>
    <property type="project" value="UniProtKB-SubCell"/>
</dbReference>
<keyword evidence="10" id="KW-0653">Protein transport</keyword>
<sequence length="314" mass="34383">MRIQSSGASLLLSALLPSLVSGYIFDCADVKTKEHTYDLSGLRGTHEIVHTTGNGTEGLMTNTTYVLNICNNLKGAANRPEGKCGTTKNICGFTKTSTEDGGGSHWAYSLAGLDHLGEGGKDVEATQLKEIDEAQEGVRVKMAGGEYREEADAKKKPAAAVIDFQCDPDRSGLEGLAVTEDEGAEKRRRDGEATKEPSLTFKSFGPNDDNTYILKLNWRTRYACDNYEGGNSGSGDGSKHWGFFTWFIIIVFLSVAAYLIFGSWLNYNRYGARGWDLLPHGDNLRDIPYIFQDWFRRVVNTLQGSGSRGGYSAV</sequence>
<feature type="transmembrane region" description="Helical" evidence="19">
    <location>
        <begin position="241"/>
        <end position="261"/>
    </location>
</feature>
<keyword evidence="15 19" id="KW-0472">Membrane</keyword>
<evidence type="ECO:0000256" key="8">
    <source>
        <dbReference type="ARBA" id="ARBA00022692"/>
    </source>
</evidence>
<dbReference type="InterPro" id="IPR018939">
    <property type="entry name" value="Autophagy-rel_prot_27"/>
</dbReference>
<gene>
    <name evidence="22" type="ORF">N7494_010473</name>
</gene>
<dbReference type="PANTHER" id="PTHR15071:SF13">
    <property type="entry name" value="AUTOPHAGY-RELATED PROTEIN 27"/>
    <property type="match status" value="1"/>
</dbReference>
<feature type="compositionally biased region" description="Basic and acidic residues" evidence="18">
    <location>
        <begin position="184"/>
        <end position="195"/>
    </location>
</feature>
<evidence type="ECO:0000256" key="7">
    <source>
        <dbReference type="ARBA" id="ARBA00022448"/>
    </source>
</evidence>